<evidence type="ECO:0000256" key="3">
    <source>
        <dbReference type="ARBA" id="ARBA00022827"/>
    </source>
</evidence>
<gene>
    <name evidence="7" type="ORF">MEDL_47789</name>
</gene>
<dbReference type="Gene3D" id="3.50.50.60">
    <property type="entry name" value="FAD/NAD(P)-binding domain"/>
    <property type="match status" value="3"/>
</dbReference>
<dbReference type="GO" id="GO:0050661">
    <property type="term" value="F:NADP binding"/>
    <property type="evidence" value="ECO:0007669"/>
    <property type="project" value="InterPro"/>
</dbReference>
<comment type="similarity">
    <text evidence="1 6">Belongs to the FMO family.</text>
</comment>
<evidence type="ECO:0000313" key="7">
    <source>
        <dbReference type="EMBL" id="CAG2235212.1"/>
    </source>
</evidence>
<evidence type="ECO:0000256" key="6">
    <source>
        <dbReference type="RuleBase" id="RU361177"/>
    </source>
</evidence>
<name>A0A8S3TNV5_MYTED</name>
<dbReference type="PIRSF" id="PIRSF000332">
    <property type="entry name" value="FMO"/>
    <property type="match status" value="1"/>
</dbReference>
<dbReference type="SUPFAM" id="SSF51905">
    <property type="entry name" value="FAD/NAD(P)-binding domain"/>
    <property type="match status" value="1"/>
</dbReference>
<dbReference type="InterPro" id="IPR020946">
    <property type="entry name" value="Flavin_mOase-like"/>
</dbReference>
<dbReference type="GO" id="GO:0050660">
    <property type="term" value="F:flavin adenine dinucleotide binding"/>
    <property type="evidence" value="ECO:0007669"/>
    <property type="project" value="InterPro"/>
</dbReference>
<keyword evidence="6" id="KW-0503">Monooxygenase</keyword>
<sequence length="610" mass="71755">MSDIKRIGIIGAGLHGISALRRLSQNENFKIKCFERNFDLGGTWLYTDQIKEDIYGRPITSAIYHNLRTVTPGPLMEIDDYPLEKYGLPCFMTHQQVLQYLNWIVDDCDIRKLIKNILSLLYLSSIQRVKEVKPVDLASKRYKMENYICDIRHKNHLQTEEFDAVVVNCSVPKFPDVENQEEFEGLLLHSMWYRRPENFVDLKVALLGCRYTGIDLAFELSKFAKKVYLCHNWTKAPTILPDNITEKRSSFKRFTKSSVILDNDDELDVDAVIYCTGYKHEFKFLPEGIVKIGKNSDVSNFFKYIFPAEWRTLFFMGIPRQVSFFKMSDHEALFIRSVLENKAKLPNDEEMQKIIEYDGANRRITCHNQFDWDKELALIMLERSNLIHHSAFILQVYLCHKWTKAPTILPDNIIEKLSSFKRFTKSSDILENDEELDVDAVIYCTGYQHEFKFLPEGIVKIGKHCDVCNFFKYIFPAEWRTLFFMGIPRQVSFFKRSDHEALFIRSMLENKAKLPNDEEMQKIIEYDAANRRITCHNQFDWDQELSQYAGTFQPYPPVMKKVWEHYFNSWSTDFRNCKKNTYKVHGNESFSVEGQFVGTIILKRVNLNNI</sequence>
<dbReference type="GO" id="GO:0004499">
    <property type="term" value="F:N,N-dimethylaniline monooxygenase activity"/>
    <property type="evidence" value="ECO:0007669"/>
    <property type="project" value="InterPro"/>
</dbReference>
<evidence type="ECO:0000256" key="4">
    <source>
        <dbReference type="ARBA" id="ARBA00022857"/>
    </source>
</evidence>
<evidence type="ECO:0000256" key="5">
    <source>
        <dbReference type="ARBA" id="ARBA00023002"/>
    </source>
</evidence>
<comment type="caution">
    <text evidence="7">The sequence shown here is derived from an EMBL/GenBank/DDBJ whole genome shotgun (WGS) entry which is preliminary data.</text>
</comment>
<comment type="cofactor">
    <cofactor evidence="6">
        <name>FAD</name>
        <dbReference type="ChEBI" id="CHEBI:57692"/>
    </cofactor>
</comment>
<reference evidence="7" key="1">
    <citation type="submission" date="2021-03" db="EMBL/GenBank/DDBJ databases">
        <authorList>
            <person name="Bekaert M."/>
        </authorList>
    </citation>
    <scope>NUCLEOTIDE SEQUENCE</scope>
</reference>
<dbReference type="Proteomes" id="UP000683360">
    <property type="component" value="Unassembled WGS sequence"/>
</dbReference>
<dbReference type="OrthoDB" id="66881at2759"/>
<protein>
    <recommendedName>
        <fullName evidence="6">Flavin-containing monooxygenase</fullName>
        <ecNumber evidence="6">1.-.-.-</ecNumber>
    </recommendedName>
</protein>
<dbReference type="EC" id="1.-.-.-" evidence="6"/>
<dbReference type="InterPro" id="IPR000960">
    <property type="entry name" value="Flavin_mOase"/>
</dbReference>
<keyword evidence="3 6" id="KW-0274">FAD</keyword>
<dbReference type="Pfam" id="PF00743">
    <property type="entry name" value="FMO-like"/>
    <property type="match status" value="3"/>
</dbReference>
<keyword evidence="4" id="KW-0521">NADP</keyword>
<keyword evidence="8" id="KW-1185">Reference proteome</keyword>
<keyword evidence="5 6" id="KW-0560">Oxidoreductase</keyword>
<dbReference type="EMBL" id="CAJPWZ010002313">
    <property type="protein sequence ID" value="CAG2235212.1"/>
    <property type="molecule type" value="Genomic_DNA"/>
</dbReference>
<proteinExistence type="inferred from homology"/>
<organism evidence="7 8">
    <name type="scientific">Mytilus edulis</name>
    <name type="common">Blue mussel</name>
    <dbReference type="NCBI Taxonomy" id="6550"/>
    <lineage>
        <taxon>Eukaryota</taxon>
        <taxon>Metazoa</taxon>
        <taxon>Spiralia</taxon>
        <taxon>Lophotrochozoa</taxon>
        <taxon>Mollusca</taxon>
        <taxon>Bivalvia</taxon>
        <taxon>Autobranchia</taxon>
        <taxon>Pteriomorphia</taxon>
        <taxon>Mytilida</taxon>
        <taxon>Mytiloidea</taxon>
        <taxon>Mytilidae</taxon>
        <taxon>Mytilinae</taxon>
        <taxon>Mytilus</taxon>
    </lineage>
</organism>
<dbReference type="InterPro" id="IPR050346">
    <property type="entry name" value="FMO-like"/>
</dbReference>
<evidence type="ECO:0000313" key="8">
    <source>
        <dbReference type="Proteomes" id="UP000683360"/>
    </source>
</evidence>
<dbReference type="PRINTS" id="PR00370">
    <property type="entry name" value="FMOXYGENASE"/>
</dbReference>
<evidence type="ECO:0000256" key="1">
    <source>
        <dbReference type="ARBA" id="ARBA00009183"/>
    </source>
</evidence>
<dbReference type="AlphaFoldDB" id="A0A8S3TNV5"/>
<dbReference type="InterPro" id="IPR036188">
    <property type="entry name" value="FAD/NAD-bd_sf"/>
</dbReference>
<accession>A0A8S3TNV5</accession>
<evidence type="ECO:0000256" key="2">
    <source>
        <dbReference type="ARBA" id="ARBA00022630"/>
    </source>
</evidence>
<keyword evidence="2 6" id="KW-0285">Flavoprotein</keyword>
<dbReference type="PANTHER" id="PTHR23023">
    <property type="entry name" value="DIMETHYLANILINE MONOOXYGENASE"/>
    <property type="match status" value="1"/>
</dbReference>